<dbReference type="Gene3D" id="3.90.70.120">
    <property type="match status" value="1"/>
</dbReference>
<keyword evidence="2" id="KW-1185">Reference proteome</keyword>
<dbReference type="Proteomes" id="UP000828390">
    <property type="component" value="Unassembled WGS sequence"/>
</dbReference>
<evidence type="ECO:0000313" key="2">
    <source>
        <dbReference type="Proteomes" id="UP000828390"/>
    </source>
</evidence>
<dbReference type="AlphaFoldDB" id="A0A9D4GBK4"/>
<reference evidence="1" key="1">
    <citation type="journal article" date="2019" name="bioRxiv">
        <title>The Genome of the Zebra Mussel, Dreissena polymorpha: A Resource for Invasive Species Research.</title>
        <authorList>
            <person name="McCartney M.A."/>
            <person name="Auch B."/>
            <person name="Kono T."/>
            <person name="Mallez S."/>
            <person name="Zhang Y."/>
            <person name="Obille A."/>
            <person name="Becker A."/>
            <person name="Abrahante J.E."/>
            <person name="Garbe J."/>
            <person name="Badalamenti J.P."/>
            <person name="Herman A."/>
            <person name="Mangelson H."/>
            <person name="Liachko I."/>
            <person name="Sullivan S."/>
            <person name="Sone E.D."/>
            <person name="Koren S."/>
            <person name="Silverstein K.A.T."/>
            <person name="Beckman K.B."/>
            <person name="Gohl D.M."/>
        </authorList>
    </citation>
    <scope>NUCLEOTIDE SEQUENCE</scope>
    <source>
        <strain evidence="1">Duluth1</strain>
        <tissue evidence="1">Whole animal</tissue>
    </source>
</reference>
<proteinExistence type="predicted"/>
<organism evidence="1 2">
    <name type="scientific">Dreissena polymorpha</name>
    <name type="common">Zebra mussel</name>
    <name type="synonym">Mytilus polymorpha</name>
    <dbReference type="NCBI Taxonomy" id="45954"/>
    <lineage>
        <taxon>Eukaryota</taxon>
        <taxon>Metazoa</taxon>
        <taxon>Spiralia</taxon>
        <taxon>Lophotrochozoa</taxon>
        <taxon>Mollusca</taxon>
        <taxon>Bivalvia</taxon>
        <taxon>Autobranchia</taxon>
        <taxon>Heteroconchia</taxon>
        <taxon>Euheterodonta</taxon>
        <taxon>Imparidentia</taxon>
        <taxon>Neoheterodontei</taxon>
        <taxon>Myida</taxon>
        <taxon>Dreissenoidea</taxon>
        <taxon>Dreissenidae</taxon>
        <taxon>Dreissena</taxon>
    </lineage>
</organism>
<gene>
    <name evidence="1" type="ORF">DPMN_140827</name>
</gene>
<protein>
    <submittedName>
        <fullName evidence="1">Uncharacterized protein</fullName>
    </submittedName>
</protein>
<sequence length="149" mass="16560">MTGAICSAVFIKCEKYFLFDSHSHGPGGISSPDGTSALATFNNLEDLVLFLYSMYTSMHIDLTGGTDLLPVGLYCETDHDCCKTYAEDPSKDYTNDDIGVQAHDMWTVGDKNVNNSSVTKQRMSHQTITILYVMKKVFRKSALKTIQQL</sequence>
<evidence type="ECO:0000313" key="1">
    <source>
        <dbReference type="EMBL" id="KAH3812396.1"/>
    </source>
</evidence>
<reference evidence="1" key="2">
    <citation type="submission" date="2020-11" db="EMBL/GenBank/DDBJ databases">
        <authorList>
            <person name="McCartney M.A."/>
            <person name="Auch B."/>
            <person name="Kono T."/>
            <person name="Mallez S."/>
            <person name="Becker A."/>
            <person name="Gohl D.M."/>
            <person name="Silverstein K.A.T."/>
            <person name="Koren S."/>
            <person name="Bechman K.B."/>
            <person name="Herman A."/>
            <person name="Abrahante J.E."/>
            <person name="Garbe J."/>
        </authorList>
    </citation>
    <scope>NUCLEOTIDE SEQUENCE</scope>
    <source>
        <strain evidence="1">Duluth1</strain>
        <tissue evidence="1">Whole animal</tissue>
    </source>
</reference>
<name>A0A9D4GBK4_DREPO</name>
<comment type="caution">
    <text evidence="1">The sequence shown here is derived from an EMBL/GenBank/DDBJ whole genome shotgun (WGS) entry which is preliminary data.</text>
</comment>
<accession>A0A9D4GBK4</accession>
<dbReference type="EMBL" id="JAIWYP010000006">
    <property type="protein sequence ID" value="KAH3812396.1"/>
    <property type="molecule type" value="Genomic_DNA"/>
</dbReference>